<dbReference type="PANTHER" id="PTHR12241">
    <property type="entry name" value="TUBULIN POLYGLUTAMYLASE"/>
    <property type="match status" value="1"/>
</dbReference>
<keyword evidence="1 6" id="KW-0436">Ligase</keyword>
<dbReference type="GO" id="GO:0005524">
    <property type="term" value="F:ATP binding"/>
    <property type="evidence" value="ECO:0007669"/>
    <property type="project" value="UniProtKB-KW"/>
</dbReference>
<dbReference type="Pfam" id="PF03133">
    <property type="entry name" value="TTL"/>
    <property type="match status" value="1"/>
</dbReference>
<keyword evidence="2" id="KW-0547">Nucleotide-binding</keyword>
<dbReference type="PROSITE" id="PS51221">
    <property type="entry name" value="TTL"/>
    <property type="match status" value="1"/>
</dbReference>
<dbReference type="EMBL" id="HE575314">
    <property type="protein sequence ID" value="CCC89324.1"/>
    <property type="molecule type" value="Genomic_DNA"/>
</dbReference>
<evidence type="ECO:0000313" key="6">
    <source>
        <dbReference type="EMBL" id="CCC89324.1"/>
    </source>
</evidence>
<dbReference type="VEuPathDB" id="TriTrypDB:TcIL3000_1_900"/>
<keyword evidence="3" id="KW-0067">ATP-binding</keyword>
<dbReference type="GO" id="GO:0036064">
    <property type="term" value="C:ciliary basal body"/>
    <property type="evidence" value="ECO:0007669"/>
    <property type="project" value="TreeGrafter"/>
</dbReference>
<comment type="catalytic activity">
    <reaction evidence="5">
        <text>L-glutamyl-[protein] + L-glutamate + ATP = gamma-L-glutamyl-L-glutamyl-[protein] + ADP + phosphate + H(+)</text>
        <dbReference type="Rhea" id="RHEA:60144"/>
        <dbReference type="Rhea" id="RHEA-COMP:10208"/>
        <dbReference type="Rhea" id="RHEA-COMP:15517"/>
        <dbReference type="ChEBI" id="CHEBI:15378"/>
        <dbReference type="ChEBI" id="CHEBI:29973"/>
        <dbReference type="ChEBI" id="CHEBI:29985"/>
        <dbReference type="ChEBI" id="CHEBI:30616"/>
        <dbReference type="ChEBI" id="CHEBI:43474"/>
        <dbReference type="ChEBI" id="CHEBI:143622"/>
        <dbReference type="ChEBI" id="CHEBI:456216"/>
    </reaction>
    <physiologicalReaction direction="left-to-right" evidence="5">
        <dbReference type="Rhea" id="RHEA:60145"/>
    </physiologicalReaction>
</comment>
<gene>
    <name evidence="6" type="ORF">TCIL3000_1_900</name>
</gene>
<dbReference type="PANTHER" id="PTHR12241:SF145">
    <property type="entry name" value="TUBULIN POLYGLUTAMYLASE TTLL5"/>
    <property type="match status" value="1"/>
</dbReference>
<proteinExistence type="predicted"/>
<dbReference type="AlphaFoldDB" id="G0UIX4"/>
<dbReference type="GO" id="GO:0000226">
    <property type="term" value="P:microtubule cytoskeleton organization"/>
    <property type="evidence" value="ECO:0007669"/>
    <property type="project" value="TreeGrafter"/>
</dbReference>
<dbReference type="GO" id="GO:0070740">
    <property type="term" value="F:tubulin-glutamic acid ligase activity"/>
    <property type="evidence" value="ECO:0007669"/>
    <property type="project" value="TreeGrafter"/>
</dbReference>
<dbReference type="Gene3D" id="3.30.470.20">
    <property type="entry name" value="ATP-grasp fold, B domain"/>
    <property type="match status" value="1"/>
</dbReference>
<dbReference type="GO" id="GO:0015631">
    <property type="term" value="F:tubulin binding"/>
    <property type="evidence" value="ECO:0007669"/>
    <property type="project" value="TreeGrafter"/>
</dbReference>
<name>G0UIX4_TRYCI</name>
<protein>
    <recommendedName>
        <fullName evidence="4">Tubulin--tyrosine ligase-like protein 5</fullName>
    </recommendedName>
</protein>
<organism evidence="6">
    <name type="scientific">Trypanosoma congolense (strain IL3000)</name>
    <dbReference type="NCBI Taxonomy" id="1068625"/>
    <lineage>
        <taxon>Eukaryota</taxon>
        <taxon>Discoba</taxon>
        <taxon>Euglenozoa</taxon>
        <taxon>Kinetoplastea</taxon>
        <taxon>Metakinetoplastina</taxon>
        <taxon>Trypanosomatida</taxon>
        <taxon>Trypanosomatidae</taxon>
        <taxon>Trypanosoma</taxon>
        <taxon>Nannomonas</taxon>
    </lineage>
</organism>
<evidence type="ECO:0000256" key="3">
    <source>
        <dbReference type="ARBA" id="ARBA00022840"/>
    </source>
</evidence>
<dbReference type="InterPro" id="IPR004344">
    <property type="entry name" value="TTL/TTLL_fam"/>
</dbReference>
<dbReference type="SUPFAM" id="SSF56059">
    <property type="entry name" value="Glutathione synthetase ATP-binding domain-like"/>
    <property type="match status" value="1"/>
</dbReference>
<reference evidence="6" key="1">
    <citation type="journal article" date="2012" name="Proc. Natl. Acad. Sci. U.S.A.">
        <title>Antigenic diversity is generated by distinct evolutionary mechanisms in African trypanosome species.</title>
        <authorList>
            <person name="Jackson A.P."/>
            <person name="Berry A."/>
            <person name="Aslett M."/>
            <person name="Allison H.C."/>
            <person name="Burton P."/>
            <person name="Vavrova-Anderson J."/>
            <person name="Brown R."/>
            <person name="Browne H."/>
            <person name="Corton N."/>
            <person name="Hauser H."/>
            <person name="Gamble J."/>
            <person name="Gilderthorp R."/>
            <person name="Marcello L."/>
            <person name="McQuillan J."/>
            <person name="Otto T.D."/>
            <person name="Quail M.A."/>
            <person name="Sanders M.J."/>
            <person name="van Tonder A."/>
            <person name="Ginger M.L."/>
            <person name="Field M.C."/>
            <person name="Barry J.D."/>
            <person name="Hertz-Fowler C."/>
            <person name="Berriman M."/>
        </authorList>
    </citation>
    <scope>NUCLEOTIDE SEQUENCE</scope>
    <source>
        <strain evidence="6">IL3000</strain>
    </source>
</reference>
<evidence type="ECO:0000256" key="1">
    <source>
        <dbReference type="ARBA" id="ARBA00022598"/>
    </source>
</evidence>
<sequence length="667" mass="74161">MDDRVQLQQEQRNRTIACGAFHPVVPTPRRYENMGDCTVWETTTVAHTRKRSAAADQCVTLCVSPFPGRQPTIRFRPFDRPWDGDPNAADKHVYVEPSPLPENEGGAGGSAGFGECGSEARQGITEIPRCGQYDTLRFTMPAPAVRFSAVMCALERAGFVEDPSLVSKAWLLKWCKRPVRSDFTKLLPFQRINHFPGTWRIGKKDELHRHLVAARDRWSSTLSVDKLGEKQHGCCVPNNCSVEFGSFFPEAWVLPDEQHELQRVMSSPEESGNVFIAKLTTSACGRGIQLHVAGRSTGLLFGKPPYDTPEKEDNARDMCDGEVSSAVQGKVRADPPPRTNRTIVQRYISNPLLIEGYKFDLRLYVVVTSYAPLRAYLYKEGLVRFATTPYPTEPGGIAADALGGDGALTAHLTNFTLNKKSEDFFPPCSGDGDDATANINNAASKWTLSALEKYFEQRGLDWDGTMKQIHDILMKVLLCVEPHIIEEVESLTGPDGSLHNSCFEVYGFDVLLCEPPETAPPRAASTPILMEVNIMPSLSTHYSLLDQCIKGNFVADMLTLVGLSPQDSSSHPQGKRRVSTNVTGFTWGHAFLDSLSNRTEREACLCAEEELLRCSNFFRLCPTPESYTRYRALFSTSESAGRGRGRLNEVLSAWERARRDSPPPWAR</sequence>
<evidence type="ECO:0000256" key="5">
    <source>
        <dbReference type="ARBA" id="ARBA00049274"/>
    </source>
</evidence>
<evidence type="ECO:0000256" key="4">
    <source>
        <dbReference type="ARBA" id="ARBA00041448"/>
    </source>
</evidence>
<evidence type="ECO:0000256" key="2">
    <source>
        <dbReference type="ARBA" id="ARBA00022741"/>
    </source>
</evidence>
<accession>G0UIX4</accession>